<keyword evidence="4" id="KW-1185">Reference proteome</keyword>
<keyword evidence="2" id="KW-0812">Transmembrane</keyword>
<evidence type="ECO:0000313" key="3">
    <source>
        <dbReference type="EMBL" id="EID54555.1"/>
    </source>
</evidence>
<keyword evidence="2" id="KW-0472">Membrane</keyword>
<feature type="transmembrane region" description="Helical" evidence="2">
    <location>
        <begin position="209"/>
        <end position="235"/>
    </location>
</feature>
<dbReference type="AlphaFoldDB" id="I0V352"/>
<feature type="region of interest" description="Disordered" evidence="1">
    <location>
        <begin position="418"/>
        <end position="440"/>
    </location>
</feature>
<keyword evidence="2" id="KW-1133">Transmembrane helix</keyword>
<feature type="transmembrane region" description="Helical" evidence="2">
    <location>
        <begin position="295"/>
        <end position="312"/>
    </location>
</feature>
<feature type="transmembrane region" description="Helical" evidence="2">
    <location>
        <begin position="143"/>
        <end position="162"/>
    </location>
</feature>
<feature type="transmembrane region" description="Helical" evidence="2">
    <location>
        <begin position="332"/>
        <end position="351"/>
    </location>
</feature>
<dbReference type="eggNOG" id="ENOG5033VVH">
    <property type="taxonomic scope" value="Bacteria"/>
</dbReference>
<accession>I0V352</accession>
<dbReference type="STRING" id="882086.SacxiDRAFT_2326"/>
<dbReference type="EMBL" id="JH636049">
    <property type="protein sequence ID" value="EID54555.1"/>
    <property type="molecule type" value="Genomic_DNA"/>
</dbReference>
<evidence type="ECO:0000256" key="1">
    <source>
        <dbReference type="SAM" id="MobiDB-lite"/>
    </source>
</evidence>
<dbReference type="Proteomes" id="UP000004691">
    <property type="component" value="Unassembled WGS sequence"/>
</dbReference>
<feature type="transmembrane region" description="Helical" evidence="2">
    <location>
        <begin position="44"/>
        <end position="60"/>
    </location>
</feature>
<organism evidence="3 4">
    <name type="scientific">Saccharomonospora xinjiangensis XJ-54</name>
    <dbReference type="NCBI Taxonomy" id="882086"/>
    <lineage>
        <taxon>Bacteria</taxon>
        <taxon>Bacillati</taxon>
        <taxon>Actinomycetota</taxon>
        <taxon>Actinomycetes</taxon>
        <taxon>Pseudonocardiales</taxon>
        <taxon>Pseudonocardiaceae</taxon>
        <taxon>Saccharomonospora</taxon>
    </lineage>
</organism>
<evidence type="ECO:0000313" key="4">
    <source>
        <dbReference type="Proteomes" id="UP000004691"/>
    </source>
</evidence>
<protein>
    <recommendedName>
        <fullName evidence="5">Membrane protein involved in the export of O-antigen and teichoic acid</fullName>
    </recommendedName>
</protein>
<dbReference type="HOGENOM" id="CLU_628347_0_0_11"/>
<gene>
    <name evidence="3" type="ORF">SacxiDRAFT_2326</name>
</gene>
<evidence type="ECO:0000256" key="2">
    <source>
        <dbReference type="SAM" id="Phobius"/>
    </source>
</evidence>
<feature type="compositionally biased region" description="Polar residues" evidence="1">
    <location>
        <begin position="423"/>
        <end position="440"/>
    </location>
</feature>
<dbReference type="RefSeq" id="WP_006238702.1">
    <property type="nucleotide sequence ID" value="NZ_JH636049.1"/>
</dbReference>
<feature type="transmembrane region" description="Helical" evidence="2">
    <location>
        <begin position="81"/>
        <end position="104"/>
    </location>
</feature>
<feature type="transmembrane region" description="Helical" evidence="2">
    <location>
        <begin position="168"/>
        <end position="188"/>
    </location>
</feature>
<feature type="transmembrane region" description="Helical" evidence="2">
    <location>
        <begin position="247"/>
        <end position="265"/>
    </location>
</feature>
<name>I0V352_9PSEU</name>
<evidence type="ECO:0008006" key="5">
    <source>
        <dbReference type="Google" id="ProtNLM"/>
    </source>
</evidence>
<dbReference type="OrthoDB" id="3614112at2"/>
<feature type="transmembrane region" description="Helical" evidence="2">
    <location>
        <begin position="110"/>
        <end position="131"/>
    </location>
</feature>
<feature type="transmembrane region" description="Helical" evidence="2">
    <location>
        <begin position="392"/>
        <end position="413"/>
    </location>
</feature>
<proteinExistence type="predicted"/>
<feature type="transmembrane region" description="Helical" evidence="2">
    <location>
        <begin position="363"/>
        <end position="386"/>
    </location>
</feature>
<reference evidence="3 4" key="1">
    <citation type="submission" date="2012-01" db="EMBL/GenBank/DDBJ databases">
        <title>Improved High-Quality Draft sequence of Saccharomonospora xinjiangensis XJ-54.</title>
        <authorList>
            <consortium name="US DOE Joint Genome Institute"/>
            <person name="Lucas S."/>
            <person name="Han J."/>
            <person name="Lapidus A."/>
            <person name="Cheng J.-F."/>
            <person name="Goodwin L."/>
            <person name="Pitluck S."/>
            <person name="Peters L."/>
            <person name="Mikhailova N."/>
            <person name="Teshima H."/>
            <person name="Detter J.C."/>
            <person name="Han C."/>
            <person name="Tapia R."/>
            <person name="Land M."/>
            <person name="Hauser L."/>
            <person name="Kyrpides N."/>
            <person name="Ivanova N."/>
            <person name="Pagani I."/>
            <person name="Brambilla E.-M."/>
            <person name="Klenk H.-P."/>
            <person name="Woyke T."/>
        </authorList>
    </citation>
    <scope>NUCLEOTIDE SEQUENCE [LARGE SCALE GENOMIC DNA]</scope>
    <source>
        <strain evidence="3 4">XJ-54</strain>
    </source>
</reference>
<feature type="transmembrane region" description="Helical" evidence="2">
    <location>
        <begin position="20"/>
        <end position="38"/>
    </location>
</feature>
<sequence>MATPLRPMVIVRLLAGRGAFRIGVQLMAVALLTVWGAAAYGEFANAWGTCSWLVFVPTAAEKAALKILPRTRLTTASLAGLALRIAAAPVVALAGVLVVIVLVAPSSQAALYAASATWAACTGLLMTTSGLHRLRGKPGLDAAAFTVAALGVAATTVVTWLFDFSPQAHLLVLVCGIALVITCSLAALPRRWVRPAAPALSERPSLARAFGRSTILLGITELLDAVTVSLIFVVLAVSGRVVDSGPFYLALLGSSLVCSFALYHLKLKQPTTSMNLRGSGGAAGRATASRLLRTSELAGGCFAVALGITLLVPQAREAVLAAADLPLTASGYVVLAAVVGTEIVLAAALIYARYLVENTDSRVLSLTAGVCALRLVATLLCALALAPALGAVGGFCALIIGLAVEAAVLRRLLRRTHADSRPTRSTRPNQAPASGSSPRK</sequence>